<name>A0ABS3KD08_9PROT</name>
<dbReference type="EMBL" id="JACTNF010000011">
    <property type="protein sequence ID" value="MBO1075325.1"/>
    <property type="molecule type" value="Genomic_DNA"/>
</dbReference>
<organism evidence="2 3">
    <name type="scientific">Roseomonas marmotae</name>
    <dbReference type="NCBI Taxonomy" id="2768161"/>
    <lineage>
        <taxon>Bacteria</taxon>
        <taxon>Pseudomonadati</taxon>
        <taxon>Pseudomonadota</taxon>
        <taxon>Alphaproteobacteria</taxon>
        <taxon>Acetobacterales</taxon>
        <taxon>Roseomonadaceae</taxon>
        <taxon>Roseomonas</taxon>
    </lineage>
</organism>
<dbReference type="RefSeq" id="WP_207447478.1">
    <property type="nucleotide sequence ID" value="NZ_CP061091.1"/>
</dbReference>
<feature type="chain" id="PRO_5047132609" evidence="1">
    <location>
        <begin position="22"/>
        <end position="145"/>
    </location>
</feature>
<accession>A0ABS3KD08</accession>
<dbReference type="Proteomes" id="UP001518990">
    <property type="component" value="Unassembled WGS sequence"/>
</dbReference>
<sequence>MRRSMPALAFCTLALAASGWAAPAAAQQAQSLGIELNRLEPQGENCRVWMVARNPTSEAINPLRLDLLMFGKDGVIARRLALDIGPLPENKTQARIFDLVGLGCDSIGSVLLNDVLACGPTPEGRADCLPRLTLSSRVNGVSFDK</sequence>
<evidence type="ECO:0000256" key="1">
    <source>
        <dbReference type="SAM" id="SignalP"/>
    </source>
</evidence>
<gene>
    <name evidence="2" type="ORF">IAI60_11980</name>
</gene>
<reference evidence="2 3" key="1">
    <citation type="submission" date="2020-09" db="EMBL/GenBank/DDBJ databases">
        <title>Roseomonas.</title>
        <authorList>
            <person name="Zhu W."/>
        </authorList>
    </citation>
    <scope>NUCLEOTIDE SEQUENCE [LARGE SCALE GENOMIC DNA]</scope>
    <source>
        <strain evidence="2 3">1311</strain>
    </source>
</reference>
<feature type="signal peptide" evidence="1">
    <location>
        <begin position="1"/>
        <end position="21"/>
    </location>
</feature>
<proteinExistence type="predicted"/>
<comment type="caution">
    <text evidence="2">The sequence shown here is derived from an EMBL/GenBank/DDBJ whole genome shotgun (WGS) entry which is preliminary data.</text>
</comment>
<protein>
    <submittedName>
        <fullName evidence="2">Tat pathway signal protein</fullName>
    </submittedName>
</protein>
<evidence type="ECO:0000313" key="2">
    <source>
        <dbReference type="EMBL" id="MBO1075325.1"/>
    </source>
</evidence>
<keyword evidence="3" id="KW-1185">Reference proteome</keyword>
<keyword evidence="1" id="KW-0732">Signal</keyword>
<evidence type="ECO:0000313" key="3">
    <source>
        <dbReference type="Proteomes" id="UP001518990"/>
    </source>
</evidence>